<dbReference type="EMBL" id="FOPW01000004">
    <property type="protein sequence ID" value="SFH37960.1"/>
    <property type="molecule type" value="Genomic_DNA"/>
</dbReference>
<dbReference type="Gene3D" id="2.40.33.20">
    <property type="entry name" value="PK beta-barrel domain-like"/>
    <property type="match status" value="1"/>
</dbReference>
<dbReference type="GO" id="GO:0030170">
    <property type="term" value="F:pyridoxal phosphate binding"/>
    <property type="evidence" value="ECO:0007669"/>
    <property type="project" value="InterPro"/>
</dbReference>
<dbReference type="InterPro" id="IPR052716">
    <property type="entry name" value="MOSC_domain"/>
</dbReference>
<dbReference type="InterPro" id="IPR005302">
    <property type="entry name" value="MoCF_Sase_C"/>
</dbReference>
<evidence type="ECO:0000313" key="4">
    <source>
        <dbReference type="Proteomes" id="UP000199681"/>
    </source>
</evidence>
<dbReference type="SUPFAM" id="SSF50800">
    <property type="entry name" value="PK beta-barrel domain-like"/>
    <property type="match status" value="1"/>
</dbReference>
<evidence type="ECO:0000259" key="1">
    <source>
        <dbReference type="PROSITE" id="PS51340"/>
    </source>
</evidence>
<evidence type="ECO:0000313" key="3">
    <source>
        <dbReference type="EMBL" id="TFB89512.1"/>
    </source>
</evidence>
<reference evidence="3 5" key="2">
    <citation type="submission" date="2019-03" db="EMBL/GenBank/DDBJ databases">
        <title>Genomics of glacier-inhabiting Cryobacterium strains.</title>
        <authorList>
            <person name="Liu Q."/>
            <person name="Xin Y.-H."/>
        </authorList>
    </citation>
    <scope>NUCLEOTIDE SEQUENCE [LARGE SCALE GENOMIC DNA]</scope>
    <source>
        <strain evidence="3 5">Hh34</strain>
    </source>
</reference>
<dbReference type="PANTHER" id="PTHR36930:SF1">
    <property type="entry name" value="MOSC DOMAIN-CONTAINING PROTEIN"/>
    <property type="match status" value="1"/>
</dbReference>
<dbReference type="Pfam" id="PF03473">
    <property type="entry name" value="MOSC"/>
    <property type="match status" value="1"/>
</dbReference>
<accession>A0A1I2ZJQ8</accession>
<feature type="domain" description="MOSC" evidence="1">
    <location>
        <begin position="23"/>
        <end position="173"/>
    </location>
</feature>
<proteinExistence type="predicted"/>
<dbReference type="RefSeq" id="WP_092448805.1">
    <property type="nucleotide sequence ID" value="NZ_BKAC01000002.1"/>
</dbReference>
<evidence type="ECO:0000313" key="5">
    <source>
        <dbReference type="Proteomes" id="UP000297963"/>
    </source>
</evidence>
<dbReference type="Proteomes" id="UP000297963">
    <property type="component" value="Unassembled WGS sequence"/>
</dbReference>
<dbReference type="PROSITE" id="PS51340">
    <property type="entry name" value="MOSC"/>
    <property type="match status" value="1"/>
</dbReference>
<dbReference type="GO" id="GO:0030151">
    <property type="term" value="F:molybdenum ion binding"/>
    <property type="evidence" value="ECO:0007669"/>
    <property type="project" value="InterPro"/>
</dbReference>
<comment type="caution">
    <text evidence="3">The sequence shown here is derived from an EMBL/GenBank/DDBJ whole genome shotgun (WGS) entry which is preliminary data.</text>
</comment>
<dbReference type="Proteomes" id="UP000199681">
    <property type="component" value="Unassembled WGS sequence"/>
</dbReference>
<protein>
    <submittedName>
        <fullName evidence="3">MOSC domain-containing protein</fullName>
    </submittedName>
</protein>
<dbReference type="EMBL" id="SOFE01000001">
    <property type="protein sequence ID" value="TFB89512.1"/>
    <property type="molecule type" value="Genomic_DNA"/>
</dbReference>
<dbReference type="PANTHER" id="PTHR36930">
    <property type="entry name" value="METAL-SULFUR CLUSTER BIOSYNTHESIS PROTEINS YUAD-RELATED"/>
    <property type="match status" value="1"/>
</dbReference>
<sequence>MTHDKRPGTVVSVSRDDLHRFSKPAVGSIRLLAGIGVEGDSHAGVTVQHRYAKKRNPLAPNLCQVHFMAAELFDDLVPTGYTVTPGELGENVTTAGIGLMTLPLGTRLHLGAEAVVSITGMRSPCSLINGYQKGLMKQLITTDAVGTVHRRGGIMGVVVTGGVVNPGDGIRVELPAGEHVPLGVV</sequence>
<gene>
    <name evidence="3" type="ORF">E3O11_00425</name>
    <name evidence="2" type="ORF">SAMN05216274_10492</name>
</gene>
<dbReference type="AlphaFoldDB" id="A0A1I2ZJQ8"/>
<reference evidence="2 4" key="1">
    <citation type="submission" date="2016-10" db="EMBL/GenBank/DDBJ databases">
        <authorList>
            <person name="Varghese N."/>
            <person name="Submissions S."/>
        </authorList>
    </citation>
    <scope>NUCLEOTIDE SEQUENCE [LARGE SCALE GENOMIC DNA]</scope>
    <source>
        <strain evidence="2 4">GMCC 1.11211</strain>
    </source>
</reference>
<keyword evidence="4" id="KW-1185">Reference proteome</keyword>
<organism evidence="3 5">
    <name type="scientific">Cryobacterium levicorallinum</name>
    <dbReference type="NCBI Taxonomy" id="995038"/>
    <lineage>
        <taxon>Bacteria</taxon>
        <taxon>Bacillati</taxon>
        <taxon>Actinomycetota</taxon>
        <taxon>Actinomycetes</taxon>
        <taxon>Micrococcales</taxon>
        <taxon>Microbacteriaceae</taxon>
        <taxon>Cryobacterium</taxon>
    </lineage>
</organism>
<name>A0A1I2ZJQ8_9MICO</name>
<dbReference type="GO" id="GO:0003824">
    <property type="term" value="F:catalytic activity"/>
    <property type="evidence" value="ECO:0007669"/>
    <property type="project" value="InterPro"/>
</dbReference>
<dbReference type="InterPro" id="IPR011037">
    <property type="entry name" value="Pyrv_Knase-like_insert_dom_sf"/>
</dbReference>
<dbReference type="STRING" id="995038.SAMN05216274_10492"/>
<evidence type="ECO:0000313" key="2">
    <source>
        <dbReference type="EMBL" id="SFH37960.1"/>
    </source>
</evidence>